<accession>A0ABD3SMU9</accession>
<dbReference type="AlphaFoldDB" id="A0ABD3SMU9"/>
<evidence type="ECO:0000256" key="1">
    <source>
        <dbReference type="ARBA" id="ARBA00023242"/>
    </source>
</evidence>
<keyword evidence="2" id="KW-0175">Coiled coil</keyword>
<dbReference type="Pfam" id="PF00271">
    <property type="entry name" value="Helicase_C"/>
    <property type="match status" value="1"/>
</dbReference>
<proteinExistence type="predicted"/>
<feature type="compositionally biased region" description="Basic and acidic residues" evidence="3">
    <location>
        <begin position="9"/>
        <end position="23"/>
    </location>
</feature>
<protein>
    <recommendedName>
        <fullName evidence="4">Helicase C-terminal domain-containing protein</fullName>
    </recommendedName>
</protein>
<feature type="coiled-coil region" evidence="2">
    <location>
        <begin position="710"/>
        <end position="744"/>
    </location>
</feature>
<dbReference type="PANTHER" id="PTHR45623">
    <property type="entry name" value="CHROMODOMAIN-HELICASE-DNA-BINDING PROTEIN 3-RELATED-RELATED"/>
    <property type="match status" value="1"/>
</dbReference>
<feature type="compositionally biased region" description="Basic and acidic residues" evidence="3">
    <location>
        <begin position="608"/>
        <end position="619"/>
    </location>
</feature>
<evidence type="ECO:0000313" key="5">
    <source>
        <dbReference type="EMBL" id="KAL3825902.1"/>
    </source>
</evidence>
<gene>
    <name evidence="5" type="ORF">ACJIZ3_021931</name>
</gene>
<dbReference type="InterPro" id="IPR001650">
    <property type="entry name" value="Helicase_C-like"/>
</dbReference>
<feature type="compositionally biased region" description="Basic and acidic residues" evidence="3">
    <location>
        <begin position="90"/>
        <end position="124"/>
    </location>
</feature>
<sequence length="925" mass="103739">MIKNMSTKKHWDSPSFDKNEKKGAVAVHQISKTKKLNGHNYKKWMKSLLKKSKGSDVSLQKNDKLFQDDENVTVGKSSKEVETSNGDSPQQHERVEFVLRRVKDSDHAERTNDPNHLSQTKEGDCCNDPSPEPECDDISGDASENQTNLDISGTKEKLAQSSITANFVEYWVPVELSSVQTEQYCGSLFSNSKLLCTDAKHDLDSAKILHDILISTRKCCDHPYLVDRSLHTSLMQGIPQPEQLDAEIKLSSKLHLLLKTLLEIKKRGLRALILYQSLGGSGMVSIGHILDDIIHEKFGEDSFVRIPGGGGLSRSQRNAILTEFNYIRSGKFVCLMETRACVPSIKLSNIDTVIFFNSDWDPMSDMRALKRIDLTSQFEQVKVFRLYSSLTVEEKVLILTKQGRAPESNTINMKQSTCHRLLSWGVTNLFDKLDEFHNFDTINTKSVISSGDSFVENVFTELLYLLPNTGKNNDCKHTSFILKVEPVGGIYPRNVTLFGEEGSSQLDNFSIVEEMIDKEPPCVLWINLLKGRQPKWKYLPSASSRTRKTVYRFDDLLKGSLEGETASKRCRKEANKTQNRDIARKSSGGKKHDHVRQKAIPSLVNEQSRSDTLTREKTPTLETPSSAEPRLSPQRNCPLPSDQLPPYEHDHVTIQNGQTSVQIKTTQPPLEDSVRPYVPVTENRREPSASTVLPTSGVGHLPQASQVTSSDQLKSVCSSLQTELERLEKEKSHSSKLHEEMKLQMKMACIQEIDQIRKKYDLLLQNSERAYAEEMKVFEARHKNVVSNKLLAEAMMEYATQDPSQEIYQLICQGVGSPIIAPTNAESISGPGQALASQAMNSTSSMSMQLHRALVGHKASPFRPMYNLPVNCFQAGYGVRAPAPYFRHTRPPVPFTAPGGRVSLLSMSGQQVMSNVQTWQSPGLR</sequence>
<feature type="compositionally biased region" description="Basic and acidic residues" evidence="3">
    <location>
        <begin position="572"/>
        <end position="584"/>
    </location>
</feature>
<keyword evidence="1" id="KW-0539">Nucleus</keyword>
<evidence type="ECO:0000256" key="3">
    <source>
        <dbReference type="SAM" id="MobiDB-lite"/>
    </source>
</evidence>
<keyword evidence="6" id="KW-1185">Reference proteome</keyword>
<dbReference type="SUPFAM" id="SSF52540">
    <property type="entry name" value="P-loop containing nucleoside triphosphate hydrolases"/>
    <property type="match status" value="1"/>
</dbReference>
<evidence type="ECO:0000256" key="2">
    <source>
        <dbReference type="SAM" id="Coils"/>
    </source>
</evidence>
<dbReference type="Proteomes" id="UP001634393">
    <property type="component" value="Unassembled WGS sequence"/>
</dbReference>
<dbReference type="Gene3D" id="6.10.250.1310">
    <property type="match status" value="1"/>
</dbReference>
<name>A0ABD3SMU9_9LAMI</name>
<dbReference type="PANTHER" id="PTHR45623:SF13">
    <property type="entry name" value="HELICASE PROTEIN MOM1"/>
    <property type="match status" value="1"/>
</dbReference>
<feature type="compositionally biased region" description="Basic residues" evidence="3">
    <location>
        <begin position="587"/>
        <end position="597"/>
    </location>
</feature>
<reference evidence="5 6" key="1">
    <citation type="submission" date="2024-12" db="EMBL/GenBank/DDBJ databases">
        <title>The unique morphological basis and parallel evolutionary history of personate flowers in Penstemon.</title>
        <authorList>
            <person name="Depatie T.H."/>
            <person name="Wessinger C.A."/>
        </authorList>
    </citation>
    <scope>NUCLEOTIDE SEQUENCE [LARGE SCALE GENOMIC DNA]</scope>
    <source>
        <strain evidence="5">WTNN_2</strain>
        <tissue evidence="5">Leaf</tissue>
    </source>
</reference>
<comment type="caution">
    <text evidence="5">The sequence shown here is derived from an EMBL/GenBank/DDBJ whole genome shotgun (WGS) entry which is preliminary data.</text>
</comment>
<dbReference type="InterPro" id="IPR027417">
    <property type="entry name" value="P-loop_NTPase"/>
</dbReference>
<dbReference type="EMBL" id="JBJXBP010000006">
    <property type="protein sequence ID" value="KAL3825902.1"/>
    <property type="molecule type" value="Genomic_DNA"/>
</dbReference>
<evidence type="ECO:0000313" key="6">
    <source>
        <dbReference type="Proteomes" id="UP001634393"/>
    </source>
</evidence>
<dbReference type="Gene3D" id="3.40.50.300">
    <property type="entry name" value="P-loop containing nucleotide triphosphate hydrolases"/>
    <property type="match status" value="1"/>
</dbReference>
<feature type="domain" description="Helicase C-terminal" evidence="4">
    <location>
        <begin position="256"/>
        <end position="426"/>
    </location>
</feature>
<feature type="region of interest" description="Disordered" evidence="3">
    <location>
        <begin position="1"/>
        <end position="23"/>
    </location>
</feature>
<evidence type="ECO:0000259" key="4">
    <source>
        <dbReference type="PROSITE" id="PS51194"/>
    </source>
</evidence>
<organism evidence="5 6">
    <name type="scientific">Penstemon smallii</name>
    <dbReference type="NCBI Taxonomy" id="265156"/>
    <lineage>
        <taxon>Eukaryota</taxon>
        <taxon>Viridiplantae</taxon>
        <taxon>Streptophyta</taxon>
        <taxon>Embryophyta</taxon>
        <taxon>Tracheophyta</taxon>
        <taxon>Spermatophyta</taxon>
        <taxon>Magnoliopsida</taxon>
        <taxon>eudicotyledons</taxon>
        <taxon>Gunneridae</taxon>
        <taxon>Pentapetalae</taxon>
        <taxon>asterids</taxon>
        <taxon>lamiids</taxon>
        <taxon>Lamiales</taxon>
        <taxon>Plantaginaceae</taxon>
        <taxon>Cheloneae</taxon>
        <taxon>Penstemon</taxon>
    </lineage>
</organism>
<feature type="region of interest" description="Disordered" evidence="3">
    <location>
        <begin position="567"/>
        <end position="643"/>
    </location>
</feature>
<feature type="region of interest" description="Disordered" evidence="3">
    <location>
        <begin position="51"/>
        <end position="145"/>
    </location>
</feature>
<dbReference type="PROSITE" id="PS51194">
    <property type="entry name" value="HELICASE_CTER"/>
    <property type="match status" value="1"/>
</dbReference>